<reference evidence="1 2" key="2">
    <citation type="journal article" date="2017" name="Nature">
        <title>The Apostasia genome and the evolution of orchids.</title>
        <authorList>
            <person name="Zhang G.Q."/>
            <person name="Liu K.W."/>
            <person name="Li Z."/>
            <person name="Lohaus R."/>
            <person name="Hsiao Y.Y."/>
            <person name="Niu S.C."/>
            <person name="Wang J.Y."/>
            <person name="Lin Y.C."/>
            <person name="Xu Q."/>
            <person name="Chen L.J."/>
            <person name="Yoshida K."/>
            <person name="Fujiwara S."/>
            <person name="Wang Z.W."/>
            <person name="Zhang Y.Q."/>
            <person name="Mitsuda N."/>
            <person name="Wang M."/>
            <person name="Liu G.H."/>
            <person name="Pecoraro L."/>
            <person name="Huang H.X."/>
            <person name="Xiao X.J."/>
            <person name="Lin M."/>
            <person name="Wu X.Y."/>
            <person name="Wu W.L."/>
            <person name="Chen Y.Y."/>
            <person name="Chang S.B."/>
            <person name="Sakamoto S."/>
            <person name="Ohme-Takagi M."/>
            <person name="Yagi M."/>
            <person name="Zeng S.J."/>
            <person name="Shen C.Y."/>
            <person name="Yeh C.M."/>
            <person name="Luo Y.B."/>
            <person name="Tsai W.C."/>
            <person name="Van de Peer Y."/>
            <person name="Liu Z.J."/>
        </authorList>
    </citation>
    <scope>NUCLEOTIDE SEQUENCE [LARGE SCALE GENOMIC DNA]</scope>
    <source>
        <tissue evidence="1">The whole plant</tissue>
    </source>
</reference>
<sequence length="369" mass="41939">MATSNTYGIILRTSSIFFGRYAYFSLPALFPSDIASNHDDIFTDSLTNAPHFPDITILDSISSNILYQTYNSFPNFFHVYNLINRSHFAFSFPYHLSFINATILISDSSHFKVLVVCINEHPNPLFTKQGDNSTKPIVFYLYTFESKNWSHIPISYALTSNHLLPNRRKPTHVNEDIVYLDLTNHYLISFSYLEENIKLIPKLVLILEKGSTKLDEATRYCQSRGQLHCVKFNPIKMRIEVFMWVESPNGLWSLVTHGRIGSIWGKVIGIHPDDEGYVLLRSMIKDDLLMVDIRQDSSCVVISGRGPRCGPQCFLYGMNNVFEAAMLEGVQHSSCGILHLHENIEGQEGEVFIVSHSGLQLVFSPQNAC</sequence>
<dbReference type="AlphaFoldDB" id="A0A2I0VKX5"/>
<evidence type="ECO:0000313" key="1">
    <source>
        <dbReference type="EMBL" id="PKU64068.1"/>
    </source>
</evidence>
<gene>
    <name evidence="1" type="ORF">MA16_Dca007973</name>
</gene>
<proteinExistence type="predicted"/>
<dbReference type="Proteomes" id="UP000233837">
    <property type="component" value="Unassembled WGS sequence"/>
</dbReference>
<protein>
    <submittedName>
        <fullName evidence="1">Uncharacterized protein</fullName>
    </submittedName>
</protein>
<name>A0A2I0VKX5_9ASPA</name>
<reference evidence="1 2" key="1">
    <citation type="journal article" date="2016" name="Sci. Rep.">
        <title>The Dendrobium catenatum Lindl. genome sequence provides insights into polysaccharide synthase, floral development and adaptive evolution.</title>
        <authorList>
            <person name="Zhang G.Q."/>
            <person name="Xu Q."/>
            <person name="Bian C."/>
            <person name="Tsai W.C."/>
            <person name="Yeh C.M."/>
            <person name="Liu K.W."/>
            <person name="Yoshida K."/>
            <person name="Zhang L.S."/>
            <person name="Chang S.B."/>
            <person name="Chen F."/>
            <person name="Shi Y."/>
            <person name="Su Y.Y."/>
            <person name="Zhang Y.Q."/>
            <person name="Chen L.J."/>
            <person name="Yin Y."/>
            <person name="Lin M."/>
            <person name="Huang H."/>
            <person name="Deng H."/>
            <person name="Wang Z.W."/>
            <person name="Zhu S.L."/>
            <person name="Zhao X."/>
            <person name="Deng C."/>
            <person name="Niu S.C."/>
            <person name="Huang J."/>
            <person name="Wang M."/>
            <person name="Liu G.H."/>
            <person name="Yang H.J."/>
            <person name="Xiao X.J."/>
            <person name="Hsiao Y.Y."/>
            <person name="Wu W.L."/>
            <person name="Chen Y.Y."/>
            <person name="Mitsuda N."/>
            <person name="Ohme-Takagi M."/>
            <person name="Luo Y.B."/>
            <person name="Van de Peer Y."/>
            <person name="Liu Z.J."/>
        </authorList>
    </citation>
    <scope>NUCLEOTIDE SEQUENCE [LARGE SCALE GENOMIC DNA]</scope>
    <source>
        <tissue evidence="1">The whole plant</tissue>
    </source>
</reference>
<evidence type="ECO:0000313" key="2">
    <source>
        <dbReference type="Proteomes" id="UP000233837"/>
    </source>
</evidence>
<accession>A0A2I0VKX5</accession>
<dbReference type="EMBL" id="KZ503438">
    <property type="protein sequence ID" value="PKU64068.1"/>
    <property type="molecule type" value="Genomic_DNA"/>
</dbReference>
<keyword evidence="2" id="KW-1185">Reference proteome</keyword>
<organism evidence="1 2">
    <name type="scientific">Dendrobium catenatum</name>
    <dbReference type="NCBI Taxonomy" id="906689"/>
    <lineage>
        <taxon>Eukaryota</taxon>
        <taxon>Viridiplantae</taxon>
        <taxon>Streptophyta</taxon>
        <taxon>Embryophyta</taxon>
        <taxon>Tracheophyta</taxon>
        <taxon>Spermatophyta</taxon>
        <taxon>Magnoliopsida</taxon>
        <taxon>Liliopsida</taxon>
        <taxon>Asparagales</taxon>
        <taxon>Orchidaceae</taxon>
        <taxon>Epidendroideae</taxon>
        <taxon>Malaxideae</taxon>
        <taxon>Dendrobiinae</taxon>
        <taxon>Dendrobium</taxon>
    </lineage>
</organism>